<protein>
    <recommendedName>
        <fullName evidence="1">Ribosome-binding factor A</fullName>
    </recommendedName>
</protein>
<sequence>MANPRNAKLADQIKVVVAKTIERRVKDPRLGFVTLTDVRLTGDNREATVFYTVLGDDEQRAGTAAALASATGMLRSTVGQQLGLRFTPTLAFVEDATPETAKQIEDLLARVQASDAAAAASSEGKEFAGEADPYRRPRLSEEDDEQ</sequence>
<dbReference type="PROSITE" id="PS01319">
    <property type="entry name" value="RBFA"/>
    <property type="match status" value="1"/>
</dbReference>
<name>A0ABX8SHF0_9ACTN</name>
<dbReference type="InterPro" id="IPR000238">
    <property type="entry name" value="RbfA"/>
</dbReference>
<feature type="region of interest" description="Disordered" evidence="2">
    <location>
        <begin position="119"/>
        <end position="146"/>
    </location>
</feature>
<comment type="subcellular location">
    <subcellularLocation>
        <location evidence="1">Cytoplasm</location>
    </subcellularLocation>
</comment>
<evidence type="ECO:0000313" key="4">
    <source>
        <dbReference type="Proteomes" id="UP000824504"/>
    </source>
</evidence>
<dbReference type="NCBIfam" id="TIGR00082">
    <property type="entry name" value="rbfA"/>
    <property type="match status" value="1"/>
</dbReference>
<comment type="function">
    <text evidence="1">One of several proteins that assist in the late maturation steps of the functional core of the 30S ribosomal subunit. Associates with free 30S ribosomal subunits (but not with 30S subunits that are part of 70S ribosomes or polysomes). Required for efficient processing of 16S rRNA. May interact with the 5'-terminal helix region of 16S rRNA.</text>
</comment>
<dbReference type="Proteomes" id="UP000824504">
    <property type="component" value="Chromosome"/>
</dbReference>
<feature type="compositionally biased region" description="Basic and acidic residues" evidence="2">
    <location>
        <begin position="123"/>
        <end position="140"/>
    </location>
</feature>
<keyword evidence="1" id="KW-0963">Cytoplasm</keyword>
<dbReference type="RefSeq" id="WP_219080288.1">
    <property type="nucleotide sequence ID" value="NZ_CP079216.1"/>
</dbReference>
<keyword evidence="1" id="KW-0690">Ribosome biogenesis</keyword>
<dbReference type="PANTHER" id="PTHR33515">
    <property type="entry name" value="RIBOSOME-BINDING FACTOR A, CHLOROPLASTIC-RELATED"/>
    <property type="match status" value="1"/>
</dbReference>
<keyword evidence="4" id="KW-1185">Reference proteome</keyword>
<proteinExistence type="inferred from homology"/>
<gene>
    <name evidence="1 3" type="primary">rbfA</name>
    <name evidence="3" type="ORF">KDB89_08905</name>
</gene>
<dbReference type="HAMAP" id="MF_00003">
    <property type="entry name" value="RbfA"/>
    <property type="match status" value="1"/>
</dbReference>
<reference evidence="3 4" key="1">
    <citation type="submission" date="2021-07" db="EMBL/GenBank/DDBJ databases">
        <title>complete genome sequencing of Tessaracoccus sp.J1M15.</title>
        <authorList>
            <person name="Bae J.-W."/>
            <person name="Kim D.-y."/>
        </authorList>
    </citation>
    <scope>NUCLEOTIDE SEQUENCE [LARGE SCALE GENOMIC DNA]</scope>
    <source>
        <strain evidence="3 4">J1M15</strain>
    </source>
</reference>
<dbReference type="PANTHER" id="PTHR33515:SF1">
    <property type="entry name" value="RIBOSOME-BINDING FACTOR A, CHLOROPLASTIC-RELATED"/>
    <property type="match status" value="1"/>
</dbReference>
<dbReference type="Pfam" id="PF02033">
    <property type="entry name" value="RBFA"/>
    <property type="match status" value="1"/>
</dbReference>
<evidence type="ECO:0000313" key="3">
    <source>
        <dbReference type="EMBL" id="QXT61907.1"/>
    </source>
</evidence>
<dbReference type="EMBL" id="CP079216">
    <property type="protein sequence ID" value="QXT61907.1"/>
    <property type="molecule type" value="Genomic_DNA"/>
</dbReference>
<evidence type="ECO:0000256" key="2">
    <source>
        <dbReference type="SAM" id="MobiDB-lite"/>
    </source>
</evidence>
<dbReference type="InterPro" id="IPR020053">
    <property type="entry name" value="Ribosome-bd_factorA_CS"/>
</dbReference>
<comment type="similarity">
    <text evidence="1">Belongs to the RbfA family.</text>
</comment>
<accession>A0ABX8SHF0</accession>
<evidence type="ECO:0000256" key="1">
    <source>
        <dbReference type="HAMAP-Rule" id="MF_00003"/>
    </source>
</evidence>
<comment type="subunit">
    <text evidence="1">Monomer. Binds 30S ribosomal subunits, but not 50S ribosomal subunits or 70S ribosomes.</text>
</comment>
<organism evidence="3 4">
    <name type="scientific">Tessaracoccus palaemonis</name>
    <dbReference type="NCBI Taxonomy" id="2829499"/>
    <lineage>
        <taxon>Bacteria</taxon>
        <taxon>Bacillati</taxon>
        <taxon>Actinomycetota</taxon>
        <taxon>Actinomycetes</taxon>
        <taxon>Propionibacteriales</taxon>
        <taxon>Propionibacteriaceae</taxon>
        <taxon>Tessaracoccus</taxon>
    </lineage>
</organism>